<gene>
    <name evidence="1" type="ORF">TrST_g3680</name>
</gene>
<dbReference type="EMBL" id="BRXY01000348">
    <property type="protein sequence ID" value="GMH88935.1"/>
    <property type="molecule type" value="Genomic_DNA"/>
</dbReference>
<organism evidence="1 2">
    <name type="scientific">Triparma strigata</name>
    <dbReference type="NCBI Taxonomy" id="1606541"/>
    <lineage>
        <taxon>Eukaryota</taxon>
        <taxon>Sar</taxon>
        <taxon>Stramenopiles</taxon>
        <taxon>Ochrophyta</taxon>
        <taxon>Bolidophyceae</taxon>
        <taxon>Parmales</taxon>
        <taxon>Triparmaceae</taxon>
        <taxon>Triparma</taxon>
    </lineage>
</organism>
<sequence length="448" mass="51912">MFASTPKTERPITPYLDPDASKKLQQLFFGNKDEGPKRSLKQMRAWANKASLPKARTIEGVGEISFSHNNKRLVRHVTRARSRNVRKNGKVLKRVEKETLTFDGSTSRTLPMKYQHLHVDSVANETWKNVDIPDKVTKEVTEVDIGCDYVDGVDKIAIPPGFITLKTEPGLQKSDIKEKFPERVVIRPTKTIKKGDKIERVEGDFLIKAIDYQERLEKRVKVIRPKSAPIRNIKKSQRAARDALSTPSRFVRLGEKYVDRNHDWMTKNFPNKRIFKMVKQLPGESLTSKSDRIVDVDYLSYNAEDPELYEWCIEMGDENVKKLKYNPDGTLKLKPPKYYKRAILEPGKEDLLTYERAEYAQEKFSQLSIPKRRWDSNATTEYFRNQNDELVKTVVKRDKGKNILKHRREVIEEIAEIKSKTGAKVQSQYAIENTGKFRTYSEAKRAGF</sequence>
<accession>A0A9W7BJ97</accession>
<keyword evidence="2" id="KW-1185">Reference proteome</keyword>
<name>A0A9W7BJ97_9STRA</name>
<proteinExistence type="predicted"/>
<protein>
    <submittedName>
        <fullName evidence="1">Uncharacterized protein</fullName>
    </submittedName>
</protein>
<comment type="caution">
    <text evidence="1">The sequence shown here is derived from an EMBL/GenBank/DDBJ whole genome shotgun (WGS) entry which is preliminary data.</text>
</comment>
<dbReference type="AlphaFoldDB" id="A0A9W7BJ97"/>
<dbReference type="Proteomes" id="UP001165085">
    <property type="component" value="Unassembled WGS sequence"/>
</dbReference>
<dbReference type="OrthoDB" id="192209at2759"/>
<reference evidence="2" key="1">
    <citation type="journal article" date="2023" name="Commun. Biol.">
        <title>Genome analysis of Parmales, the sister group of diatoms, reveals the evolutionary specialization of diatoms from phago-mixotrophs to photoautotrophs.</title>
        <authorList>
            <person name="Ban H."/>
            <person name="Sato S."/>
            <person name="Yoshikawa S."/>
            <person name="Yamada K."/>
            <person name="Nakamura Y."/>
            <person name="Ichinomiya M."/>
            <person name="Sato N."/>
            <person name="Blanc-Mathieu R."/>
            <person name="Endo H."/>
            <person name="Kuwata A."/>
            <person name="Ogata H."/>
        </authorList>
    </citation>
    <scope>NUCLEOTIDE SEQUENCE [LARGE SCALE GENOMIC DNA]</scope>
    <source>
        <strain evidence="2">NIES 3701</strain>
    </source>
</reference>
<evidence type="ECO:0000313" key="1">
    <source>
        <dbReference type="EMBL" id="GMH88935.1"/>
    </source>
</evidence>
<evidence type="ECO:0000313" key="2">
    <source>
        <dbReference type="Proteomes" id="UP001165085"/>
    </source>
</evidence>